<accession>A0ABV8V281</accession>
<dbReference type="InterPro" id="IPR050383">
    <property type="entry name" value="GlyoxalaseI/FosfomycinResist"/>
</dbReference>
<evidence type="ECO:0000259" key="2">
    <source>
        <dbReference type="PROSITE" id="PS51819"/>
    </source>
</evidence>
<proteinExistence type="predicted"/>
<dbReference type="Proteomes" id="UP001595840">
    <property type="component" value="Unassembled WGS sequence"/>
</dbReference>
<name>A0ABV8V281_9GAMM</name>
<gene>
    <name evidence="3" type="ORF">ACFOX3_06795</name>
</gene>
<dbReference type="PROSITE" id="PS00934">
    <property type="entry name" value="GLYOXALASE_I_1"/>
    <property type="match status" value="1"/>
</dbReference>
<evidence type="ECO:0000256" key="1">
    <source>
        <dbReference type="ARBA" id="ARBA00022723"/>
    </source>
</evidence>
<dbReference type="InterPro" id="IPR029068">
    <property type="entry name" value="Glyas_Bleomycin-R_OHBP_Dase"/>
</dbReference>
<dbReference type="PROSITE" id="PS51819">
    <property type="entry name" value="VOC"/>
    <property type="match status" value="1"/>
</dbReference>
<comment type="caution">
    <text evidence="3">The sequence shown here is derived from an EMBL/GenBank/DDBJ whole genome shotgun (WGS) entry which is preliminary data.</text>
</comment>
<dbReference type="InterPro" id="IPR037523">
    <property type="entry name" value="VOC_core"/>
</dbReference>
<keyword evidence="1" id="KW-0479">Metal-binding</keyword>
<dbReference type="EMBL" id="JBHSCX010000005">
    <property type="protein sequence ID" value="MFC4361999.1"/>
    <property type="molecule type" value="Genomic_DNA"/>
</dbReference>
<evidence type="ECO:0000313" key="3">
    <source>
        <dbReference type="EMBL" id="MFC4361999.1"/>
    </source>
</evidence>
<dbReference type="CDD" id="cd07253">
    <property type="entry name" value="GLOD5"/>
    <property type="match status" value="1"/>
</dbReference>
<dbReference type="InterPro" id="IPR004360">
    <property type="entry name" value="Glyas_Fos-R_dOase_dom"/>
</dbReference>
<evidence type="ECO:0000313" key="4">
    <source>
        <dbReference type="Proteomes" id="UP001595840"/>
    </source>
</evidence>
<keyword evidence="4" id="KW-1185">Reference proteome</keyword>
<dbReference type="RefSeq" id="WP_290259229.1">
    <property type="nucleotide sequence ID" value="NZ_JAUFQG010000004.1"/>
</dbReference>
<organism evidence="3 4">
    <name type="scientific">Simiduia curdlanivorans</name>
    <dbReference type="NCBI Taxonomy" id="1492769"/>
    <lineage>
        <taxon>Bacteria</taxon>
        <taxon>Pseudomonadati</taxon>
        <taxon>Pseudomonadota</taxon>
        <taxon>Gammaproteobacteria</taxon>
        <taxon>Cellvibrionales</taxon>
        <taxon>Cellvibrionaceae</taxon>
        <taxon>Simiduia</taxon>
    </lineage>
</organism>
<sequence length="128" mass="13979">MQVDRIDHIVLTVKDIPATVDFYTLVMGMEKVVFGQGRVALVFGNQKINLHQQGAELESKAENVSVGSADLCFIVKEPIELVIKGLIEHNIPIIEGPVNRTGATGKIVSAYFRDPDGNLIEVSNYASI</sequence>
<dbReference type="PANTHER" id="PTHR21366:SF14">
    <property type="entry name" value="GLYOXALASE DOMAIN-CONTAINING PROTEIN 5"/>
    <property type="match status" value="1"/>
</dbReference>
<dbReference type="SUPFAM" id="SSF54593">
    <property type="entry name" value="Glyoxalase/Bleomycin resistance protein/Dihydroxybiphenyl dioxygenase"/>
    <property type="match status" value="1"/>
</dbReference>
<protein>
    <submittedName>
        <fullName evidence="3">VOC family protein</fullName>
    </submittedName>
</protein>
<dbReference type="PANTHER" id="PTHR21366">
    <property type="entry name" value="GLYOXALASE FAMILY PROTEIN"/>
    <property type="match status" value="1"/>
</dbReference>
<feature type="domain" description="VOC" evidence="2">
    <location>
        <begin position="5"/>
        <end position="125"/>
    </location>
</feature>
<dbReference type="Gene3D" id="3.10.180.10">
    <property type="entry name" value="2,3-Dihydroxybiphenyl 1,2-Dioxygenase, domain 1"/>
    <property type="match status" value="1"/>
</dbReference>
<dbReference type="Pfam" id="PF00903">
    <property type="entry name" value="Glyoxalase"/>
    <property type="match status" value="1"/>
</dbReference>
<reference evidence="4" key="1">
    <citation type="journal article" date="2019" name="Int. J. Syst. Evol. Microbiol.">
        <title>The Global Catalogue of Microorganisms (GCM) 10K type strain sequencing project: providing services to taxonomists for standard genome sequencing and annotation.</title>
        <authorList>
            <consortium name="The Broad Institute Genomics Platform"/>
            <consortium name="The Broad Institute Genome Sequencing Center for Infectious Disease"/>
            <person name="Wu L."/>
            <person name="Ma J."/>
        </authorList>
    </citation>
    <scope>NUCLEOTIDE SEQUENCE [LARGE SCALE GENOMIC DNA]</scope>
    <source>
        <strain evidence="4">CECT 8570</strain>
    </source>
</reference>
<dbReference type="InterPro" id="IPR018146">
    <property type="entry name" value="Glyoxalase_1_CS"/>
</dbReference>